<dbReference type="SUPFAM" id="SSF54001">
    <property type="entry name" value="Cysteine proteinases"/>
    <property type="match status" value="1"/>
</dbReference>
<dbReference type="PANTHER" id="PTHR39327">
    <property type="match status" value="1"/>
</dbReference>
<gene>
    <name evidence="1" type="ORF">QWF21_09510</name>
</gene>
<dbReference type="InterPro" id="IPR038765">
    <property type="entry name" value="Papain-like_cys_pep_sf"/>
</dbReference>
<evidence type="ECO:0000313" key="2">
    <source>
        <dbReference type="Proteomes" id="UP001339167"/>
    </source>
</evidence>
<dbReference type="InterPro" id="IPR010319">
    <property type="entry name" value="Transglutaminase-like_Cys_pept"/>
</dbReference>
<protein>
    <submittedName>
        <fullName evidence="1">Transglutaminase-like cysteine peptidase</fullName>
    </submittedName>
</protein>
<accession>A0ABU7JG59</accession>
<dbReference type="Gene3D" id="3.10.620.30">
    <property type="match status" value="1"/>
</dbReference>
<dbReference type="RefSeq" id="WP_330087816.1">
    <property type="nucleotide sequence ID" value="NZ_JAUGZK010000006.1"/>
</dbReference>
<name>A0ABU7JG59_9GAMM</name>
<organism evidence="1 2">
    <name type="scientific">Alkalimonas mucilaginosa</name>
    <dbReference type="NCBI Taxonomy" id="3057676"/>
    <lineage>
        <taxon>Bacteria</taxon>
        <taxon>Pseudomonadati</taxon>
        <taxon>Pseudomonadota</taxon>
        <taxon>Gammaproteobacteria</taxon>
        <taxon>Alkalimonas</taxon>
    </lineage>
</organism>
<dbReference type="Proteomes" id="UP001339167">
    <property type="component" value="Unassembled WGS sequence"/>
</dbReference>
<dbReference type="Pfam" id="PF06035">
    <property type="entry name" value="Peptidase_C93"/>
    <property type="match status" value="1"/>
</dbReference>
<proteinExistence type="predicted"/>
<reference evidence="1 2" key="1">
    <citation type="submission" date="2023-06" db="EMBL/GenBank/DDBJ databases">
        <title>Alkalimonas sp., MEB004 an alkaliphilic bacterium isolated from Lonar Lake, India.</title>
        <authorList>
            <person name="Joshi A."/>
            <person name="Thite S."/>
        </authorList>
    </citation>
    <scope>NUCLEOTIDE SEQUENCE [LARGE SCALE GENOMIC DNA]</scope>
    <source>
        <strain evidence="1 2">MEB004</strain>
    </source>
</reference>
<comment type="caution">
    <text evidence="1">The sequence shown here is derived from an EMBL/GenBank/DDBJ whole genome shotgun (WGS) entry which is preliminary data.</text>
</comment>
<dbReference type="PANTHER" id="PTHR39327:SF1">
    <property type="entry name" value="BLR5470 PROTEIN"/>
    <property type="match status" value="1"/>
</dbReference>
<keyword evidence="2" id="KW-1185">Reference proteome</keyword>
<sequence>MPAKVAVRWLFSTAALLLLLLCASSGWSTLEHFRITDSMLRSVEERYGRAGRFRVERWQRLLDQHRQSDIHTMLQAVNRFANDTVGYASDLEHWGQNDYWATPLETLGTGKGDCEDYVILKYASLRALGVPEERLRLMYVRALSIDEPHMVLIYFEEPDQFPLVLDNLTNRILPANERTDLRPVYSFNGQGLWMARAQGLGQKVPNSPGVRDWTVLLERIERGE</sequence>
<dbReference type="EMBL" id="JAUGZK010000006">
    <property type="protein sequence ID" value="MEE2024485.1"/>
    <property type="molecule type" value="Genomic_DNA"/>
</dbReference>
<evidence type="ECO:0000313" key="1">
    <source>
        <dbReference type="EMBL" id="MEE2024485.1"/>
    </source>
</evidence>